<proteinExistence type="predicted"/>
<organism evidence="1 2">
    <name type="scientific">Vitrella brassicaformis (strain CCMP3155)</name>
    <dbReference type="NCBI Taxonomy" id="1169540"/>
    <lineage>
        <taxon>Eukaryota</taxon>
        <taxon>Sar</taxon>
        <taxon>Alveolata</taxon>
        <taxon>Colpodellida</taxon>
        <taxon>Vitrellaceae</taxon>
        <taxon>Vitrella</taxon>
    </lineage>
</organism>
<dbReference type="Proteomes" id="UP000041254">
    <property type="component" value="Unassembled WGS sequence"/>
</dbReference>
<protein>
    <submittedName>
        <fullName evidence="1">Uncharacterized protein</fullName>
    </submittedName>
</protein>
<evidence type="ECO:0000313" key="2">
    <source>
        <dbReference type="Proteomes" id="UP000041254"/>
    </source>
</evidence>
<dbReference type="AlphaFoldDB" id="A0A0G4ERE6"/>
<name>A0A0G4ERE6_VITBC</name>
<dbReference type="VEuPathDB" id="CryptoDB:Vbra_12978"/>
<reference evidence="1 2" key="1">
    <citation type="submission" date="2014-11" db="EMBL/GenBank/DDBJ databases">
        <authorList>
            <person name="Zhu J."/>
            <person name="Qi W."/>
            <person name="Song R."/>
        </authorList>
    </citation>
    <scope>NUCLEOTIDE SEQUENCE [LARGE SCALE GENOMIC DNA]</scope>
</reference>
<gene>
    <name evidence="1" type="ORF">Vbra_12978</name>
</gene>
<sequence length="584" mass="63713">MRPFLRVSTGVARCANDVSKVYRGRPKTVLRGLVSGHYPPSQGICNTFIEYFGRQLKPRQVVLVLRECHAVGLCTCEATLRDLLRRCVADLSGDELAMAANALSRARDTDRYMSLDPYDDDIDEPAAVQPSNLPVSGLLSGVAADIMAALPGMSPSSVALVANAFARLQLRSPDVFRAIADRCTQVGKGKGGEDHGLGLSDFSLASVAMIAHGFAKLRIYHHRFYRALLKTVLARKGDVWNLGELAQCVFAFARSVPFLKYLEAPEKVAFHPGLDAVLTGVWRGLACYGSSQLFADDPKRLGEGASLVIQAISVIQQRDYDWVVWILLWWLTGPSYVCHLSRNTIVTIIVALGKLDFTPTLWSAAAKSADLTPRRGAHFGATGVDSLLDRVAVLWRRNGKSVFSLSQLTLLCVAFFDDTKEYLDKGRTMTRDEASVTDRQTYRNPLTNTSLTLPTADDLSHPVHNAMYATQAEIGVQAWFLLPLPNEGPGMPLSKLCPIGCLATAMKVHHWLTDSAGKPAGHVSAPEAVVKESVFSPTSSSFQADVASIVSELLARQIRPTRAKRVSLEERVGAFYVDVVVLSS</sequence>
<accession>A0A0G4ERE6</accession>
<dbReference type="EMBL" id="CDMY01000300">
    <property type="protein sequence ID" value="CEM00843.1"/>
    <property type="molecule type" value="Genomic_DNA"/>
</dbReference>
<keyword evidence="2" id="KW-1185">Reference proteome</keyword>
<evidence type="ECO:0000313" key="1">
    <source>
        <dbReference type="EMBL" id="CEM00843.1"/>
    </source>
</evidence>
<dbReference type="InParanoid" id="A0A0G4ERE6"/>